<name>A0A381P4W1_9ZZZZ</name>
<sequence>MPKPIKLGRLKFVLNTPLKALHLLSSIEAGSIELTLIIDKNFLGGVNFNSFDIKARFFSSNLFKKFTLSSDSMFLNIFHEFLFKAAQEVKN</sequence>
<dbReference type="EMBL" id="UINC01000839">
    <property type="protein sequence ID" value="SUZ61972.1"/>
    <property type="molecule type" value="Genomic_DNA"/>
</dbReference>
<evidence type="ECO:0000313" key="1">
    <source>
        <dbReference type="EMBL" id="SUZ61972.1"/>
    </source>
</evidence>
<accession>A0A381P4W1</accession>
<reference evidence="1" key="1">
    <citation type="submission" date="2018-05" db="EMBL/GenBank/DDBJ databases">
        <authorList>
            <person name="Lanie J.A."/>
            <person name="Ng W.-L."/>
            <person name="Kazmierczak K.M."/>
            <person name="Andrzejewski T.M."/>
            <person name="Davidsen T.M."/>
            <person name="Wayne K.J."/>
            <person name="Tettelin H."/>
            <person name="Glass J.I."/>
            <person name="Rusch D."/>
            <person name="Podicherti R."/>
            <person name="Tsui H.-C.T."/>
            <person name="Winkler M.E."/>
        </authorList>
    </citation>
    <scope>NUCLEOTIDE SEQUENCE</scope>
</reference>
<dbReference type="AlphaFoldDB" id="A0A381P4W1"/>
<protein>
    <submittedName>
        <fullName evidence="1">Uncharacterized protein</fullName>
    </submittedName>
</protein>
<gene>
    <name evidence="1" type="ORF">METZ01_LOCUS14826</name>
</gene>
<organism evidence="1">
    <name type="scientific">marine metagenome</name>
    <dbReference type="NCBI Taxonomy" id="408172"/>
    <lineage>
        <taxon>unclassified sequences</taxon>
        <taxon>metagenomes</taxon>
        <taxon>ecological metagenomes</taxon>
    </lineage>
</organism>
<proteinExistence type="predicted"/>